<evidence type="ECO:0000256" key="10">
    <source>
        <dbReference type="RuleBase" id="RU003812"/>
    </source>
</evidence>
<keyword evidence="3 8" id="KW-0479">Metal-binding</keyword>
<comment type="similarity">
    <text evidence="1 8 9">Belongs to the NAD synthetase family.</text>
</comment>
<dbReference type="CDD" id="cd00553">
    <property type="entry name" value="NAD_synthase"/>
    <property type="match status" value="1"/>
</dbReference>
<keyword evidence="5 8" id="KW-0067">ATP-binding</keyword>
<dbReference type="GO" id="GO:0008795">
    <property type="term" value="F:NAD+ synthase activity"/>
    <property type="evidence" value="ECO:0007669"/>
    <property type="project" value="UniProtKB-UniRule"/>
</dbReference>
<protein>
    <recommendedName>
        <fullName evidence="8 10">NH(3)-dependent NAD(+) synthetase</fullName>
        <ecNumber evidence="8 10">6.3.1.5</ecNumber>
    </recommendedName>
</protein>
<dbReference type="GO" id="GO:0005737">
    <property type="term" value="C:cytoplasm"/>
    <property type="evidence" value="ECO:0007669"/>
    <property type="project" value="InterPro"/>
</dbReference>
<dbReference type="InterPro" id="IPR022926">
    <property type="entry name" value="NH(3)-dep_NAD(+)_synth"/>
</dbReference>
<evidence type="ECO:0000256" key="5">
    <source>
        <dbReference type="ARBA" id="ARBA00022840"/>
    </source>
</evidence>
<dbReference type="PANTHER" id="PTHR23090">
    <property type="entry name" value="NH 3 /GLUTAMINE-DEPENDENT NAD + SYNTHETASE"/>
    <property type="match status" value="1"/>
</dbReference>
<comment type="subunit">
    <text evidence="8">Homodimer.</text>
</comment>
<dbReference type="Proteomes" id="UP000509545">
    <property type="component" value="Chromosome"/>
</dbReference>
<dbReference type="Pfam" id="PF02540">
    <property type="entry name" value="NAD_synthase"/>
    <property type="match status" value="1"/>
</dbReference>
<keyword evidence="2 8" id="KW-0436">Ligase</keyword>
<dbReference type="InterPro" id="IPR022310">
    <property type="entry name" value="NAD/GMP_synthase"/>
</dbReference>
<dbReference type="NCBIfam" id="NF001979">
    <property type="entry name" value="PRK00768.1"/>
    <property type="match status" value="1"/>
</dbReference>
<feature type="binding site" evidence="8">
    <location>
        <position position="166"/>
    </location>
    <ligand>
        <name>ATP</name>
        <dbReference type="ChEBI" id="CHEBI:30616"/>
    </ligand>
</feature>
<evidence type="ECO:0000256" key="2">
    <source>
        <dbReference type="ARBA" id="ARBA00022598"/>
    </source>
</evidence>
<comment type="catalytic activity">
    <reaction evidence="8 10">
        <text>deamido-NAD(+) + NH4(+) + ATP = AMP + diphosphate + NAD(+) + H(+)</text>
        <dbReference type="Rhea" id="RHEA:21188"/>
        <dbReference type="ChEBI" id="CHEBI:15378"/>
        <dbReference type="ChEBI" id="CHEBI:28938"/>
        <dbReference type="ChEBI" id="CHEBI:30616"/>
        <dbReference type="ChEBI" id="CHEBI:33019"/>
        <dbReference type="ChEBI" id="CHEBI:57540"/>
        <dbReference type="ChEBI" id="CHEBI:58437"/>
        <dbReference type="ChEBI" id="CHEBI:456215"/>
        <dbReference type="EC" id="6.3.1.5"/>
    </reaction>
</comment>
<dbReference type="GO" id="GO:0009435">
    <property type="term" value="P:NAD+ biosynthetic process"/>
    <property type="evidence" value="ECO:0007669"/>
    <property type="project" value="UniProtKB-UniRule"/>
</dbReference>
<keyword evidence="7 8" id="KW-0520">NAD</keyword>
<dbReference type="RefSeq" id="WP_116833797.1">
    <property type="nucleotide sequence ID" value="NZ_CP048810.1"/>
</dbReference>
<dbReference type="EC" id="6.3.1.5" evidence="8 10"/>
<evidence type="ECO:0000256" key="4">
    <source>
        <dbReference type="ARBA" id="ARBA00022741"/>
    </source>
</evidence>
<keyword evidence="13" id="KW-1185">Reference proteome</keyword>
<dbReference type="PANTHER" id="PTHR23090:SF7">
    <property type="entry name" value="NH(3)-DEPENDENT NAD(+) SYNTHETASE"/>
    <property type="match status" value="1"/>
</dbReference>
<dbReference type="GO" id="GO:0003952">
    <property type="term" value="F:NAD+ synthase (glutamine-hydrolyzing) activity"/>
    <property type="evidence" value="ECO:0007669"/>
    <property type="project" value="InterPro"/>
</dbReference>
<dbReference type="Gene3D" id="3.40.50.620">
    <property type="entry name" value="HUPs"/>
    <property type="match status" value="1"/>
</dbReference>
<dbReference type="SUPFAM" id="SSF52402">
    <property type="entry name" value="Adenine nucleotide alpha hydrolases-like"/>
    <property type="match status" value="1"/>
</dbReference>
<evidence type="ECO:0000256" key="7">
    <source>
        <dbReference type="ARBA" id="ARBA00023027"/>
    </source>
</evidence>
<feature type="binding site" description="in other chain" evidence="8">
    <location>
        <position position="179"/>
    </location>
    <ligand>
        <name>deamido-NAD(+)</name>
        <dbReference type="ChEBI" id="CHEBI:58437"/>
        <note>ligand shared between two neighboring subunits</note>
    </ligand>
</feature>
<keyword evidence="4 8" id="KW-0547">Nucleotide-binding</keyword>
<accession>A0A6N1CVW3</accession>
<evidence type="ECO:0000256" key="6">
    <source>
        <dbReference type="ARBA" id="ARBA00022842"/>
    </source>
</evidence>
<evidence type="ECO:0000313" key="13">
    <source>
        <dbReference type="Proteomes" id="UP000509545"/>
    </source>
</evidence>
<organism evidence="12 13">
    <name type="scientific">Pseudomonas bijieensis</name>
    <dbReference type="NCBI Taxonomy" id="2681983"/>
    <lineage>
        <taxon>Bacteria</taxon>
        <taxon>Pseudomonadati</taxon>
        <taxon>Pseudomonadota</taxon>
        <taxon>Gammaproteobacteria</taxon>
        <taxon>Pseudomonadales</taxon>
        <taxon>Pseudomonadaceae</taxon>
        <taxon>Pseudomonas</taxon>
    </lineage>
</organism>
<sequence length="279" mass="30077">MTTLAQDRIARELGIDRQLTRGDEATEIARRIEFIKQILRESGCKSLVLGISGGVDSLTAGRLCQLAVEQLRGEDYAARFIAVRLPYKAQADEQDAQASLDFIRPDSITTSNIAACVDGLMGSIEIDGLQPSAELTDFAKGNAKARARMLAQYAIANLSNGLVVGTDHGAEAVMGFFTKFGDGACDLAPLSGLTKTQVRGLADAMGAPAYLVRKAPTADLEDLAPGKLDEVAYGCSYEEIDAYLMGEEVPPQARQIIERAYLKTAHKRALPRVPPTRFQ</sequence>
<feature type="binding site" description="in other chain" evidence="8">
    <location>
        <position position="146"/>
    </location>
    <ligand>
        <name>deamido-NAD(+)</name>
        <dbReference type="ChEBI" id="CHEBI:58437"/>
        <note>ligand shared between two neighboring subunits</note>
    </ligand>
</feature>
<feature type="binding site" evidence="8">
    <location>
        <position position="186"/>
    </location>
    <ligand>
        <name>deamido-NAD(+)</name>
        <dbReference type="ChEBI" id="CHEBI:58437"/>
        <note>ligand shared between two neighboring subunits</note>
    </ligand>
</feature>
<evidence type="ECO:0000256" key="8">
    <source>
        <dbReference type="HAMAP-Rule" id="MF_00193"/>
    </source>
</evidence>
<dbReference type="InterPro" id="IPR003694">
    <property type="entry name" value="NAD_synthase"/>
</dbReference>
<feature type="binding site" evidence="8">
    <location>
        <position position="171"/>
    </location>
    <ligand>
        <name>Mg(2+)</name>
        <dbReference type="ChEBI" id="CHEBI:18420"/>
    </ligand>
</feature>
<feature type="binding site" evidence="8">
    <location>
        <position position="217"/>
    </location>
    <ligand>
        <name>ATP</name>
        <dbReference type="ChEBI" id="CHEBI:30616"/>
    </ligand>
</feature>
<dbReference type="AlphaFoldDB" id="A0A6N1CVW3"/>
<dbReference type="EMBL" id="CP048810">
    <property type="protein sequence ID" value="QKS83821.1"/>
    <property type="molecule type" value="Genomic_DNA"/>
</dbReference>
<feature type="binding site" evidence="8">
    <location>
        <position position="195"/>
    </location>
    <ligand>
        <name>ATP</name>
        <dbReference type="ChEBI" id="CHEBI:30616"/>
    </ligand>
</feature>
<dbReference type="NCBIfam" id="TIGR00552">
    <property type="entry name" value="nadE"/>
    <property type="match status" value="1"/>
</dbReference>
<dbReference type="HAMAP" id="MF_00193">
    <property type="entry name" value="NadE_ammonia_dep"/>
    <property type="match status" value="1"/>
</dbReference>
<feature type="domain" description="NAD/GMP synthase" evidence="11">
    <location>
        <begin position="28"/>
        <end position="271"/>
    </location>
</feature>
<feature type="binding site" evidence="8">
    <location>
        <position position="56"/>
    </location>
    <ligand>
        <name>Mg(2+)</name>
        <dbReference type="ChEBI" id="CHEBI:18420"/>
    </ligand>
</feature>
<dbReference type="KEGG" id="pbz:GN234_18480"/>
<dbReference type="UniPathway" id="UPA00253">
    <property type="reaction ID" value="UER00333"/>
</dbReference>
<feature type="binding site" description="in other chain" evidence="8">
    <location>
        <begin position="266"/>
        <end position="267"/>
    </location>
    <ligand>
        <name>deamido-NAD(+)</name>
        <dbReference type="ChEBI" id="CHEBI:58437"/>
        <note>ligand shared between two neighboring subunits</note>
    </ligand>
</feature>
<evidence type="ECO:0000259" key="11">
    <source>
        <dbReference type="Pfam" id="PF02540"/>
    </source>
</evidence>
<name>A0A6N1CVW3_9PSED</name>
<keyword evidence="6 8" id="KW-0460">Magnesium</keyword>
<dbReference type="InterPro" id="IPR014729">
    <property type="entry name" value="Rossmann-like_a/b/a_fold"/>
</dbReference>
<dbReference type="GO" id="GO:0004359">
    <property type="term" value="F:glutaminase activity"/>
    <property type="evidence" value="ECO:0007669"/>
    <property type="project" value="InterPro"/>
</dbReference>
<comment type="function">
    <text evidence="8">Catalyzes the ATP-dependent amidation of deamido-NAD to form NAD. Uses ammonia as a nitrogen source.</text>
</comment>
<evidence type="ECO:0000256" key="3">
    <source>
        <dbReference type="ARBA" id="ARBA00022723"/>
    </source>
</evidence>
<gene>
    <name evidence="8 12" type="primary">nadE</name>
    <name evidence="12" type="ORF">GN234_18480</name>
</gene>
<evidence type="ECO:0000256" key="1">
    <source>
        <dbReference type="ARBA" id="ARBA00005859"/>
    </source>
</evidence>
<dbReference type="GO" id="GO:0005524">
    <property type="term" value="F:ATP binding"/>
    <property type="evidence" value="ECO:0007669"/>
    <property type="project" value="UniProtKB-UniRule"/>
</dbReference>
<feature type="binding site" evidence="8">
    <location>
        <begin position="50"/>
        <end position="57"/>
    </location>
    <ligand>
        <name>ATP</name>
        <dbReference type="ChEBI" id="CHEBI:30616"/>
    </ligand>
</feature>
<dbReference type="GO" id="GO:0046872">
    <property type="term" value="F:metal ion binding"/>
    <property type="evidence" value="ECO:0007669"/>
    <property type="project" value="UniProtKB-KW"/>
</dbReference>
<proteinExistence type="inferred from homology"/>
<comment type="pathway">
    <text evidence="8">Cofactor biosynthesis; NAD(+) biosynthesis; NAD(+) from deamido-NAD(+) (ammonia route): step 1/1.</text>
</comment>
<evidence type="ECO:0000313" key="12">
    <source>
        <dbReference type="EMBL" id="QKS83821.1"/>
    </source>
</evidence>
<reference evidence="12 13" key="1">
    <citation type="submission" date="2020-02" db="EMBL/GenBank/DDBJ databases">
        <authorList>
            <person name="Liang J."/>
        </authorList>
    </citation>
    <scope>NUCLEOTIDE SEQUENCE [LARGE SCALE GENOMIC DNA]</scope>
    <source>
        <strain evidence="12 13">L22-9</strain>
    </source>
</reference>
<evidence type="ECO:0000256" key="9">
    <source>
        <dbReference type="RuleBase" id="RU003811"/>
    </source>
</evidence>